<dbReference type="Proteomes" id="UP000028719">
    <property type="component" value="Unassembled WGS sequence"/>
</dbReference>
<gene>
    <name evidence="2" type="ORF">IW16_02790</name>
</gene>
<feature type="compositionally biased region" description="Basic and acidic residues" evidence="1">
    <location>
        <begin position="304"/>
        <end position="318"/>
    </location>
</feature>
<reference evidence="2 3" key="1">
    <citation type="submission" date="2014-07" db="EMBL/GenBank/DDBJ databases">
        <title>Genome of Chryseobacterium vrystaatense LMG 22846.</title>
        <authorList>
            <person name="Pipes S.E."/>
            <person name="Stropko S.J."/>
            <person name="Newman J.D."/>
        </authorList>
    </citation>
    <scope>NUCLEOTIDE SEQUENCE [LARGE SCALE GENOMIC DNA]</scope>
    <source>
        <strain evidence="2 3">LMG 22846</strain>
    </source>
</reference>
<name>A0ABR4USB0_9FLAO</name>
<evidence type="ECO:0000313" key="2">
    <source>
        <dbReference type="EMBL" id="KFF28162.1"/>
    </source>
</evidence>
<sequence length="572" mass="66064">MAKRKKKPIKIDFPNATGNYWEVEWIYEIHYEKERKIDVHFRNKHNANDYKSGSNMLFRTKLPVSSLSELGIGSVYNVRENKFEDLDLNELFEFSVEENLFLAKKEFPLIGIKNFLPNAAEIKPTGFSYLKTFGRSSSRKRHILISPYTILQYLLFYNDELITKAMCGELLDGFKVSQIKYRNCAETGELIGMLRYDVAKLSQQEAVLIAPYLVLKNNAGIKFLKSISSHVNSAFLNTLHGSKSSYPLFFWQEFWNYKISVIGKSFYNEDKSYLLAHRICNFKFNDLNPFTIDKIELFPLNEKNSTDDRENHKPENIDKPGNPTIDGVSLNLNAGSANPHPPLNTQENNAVSNPFNIPVEIIKRDKQLSAYDVNYIPNDLQVADLTRELENLEIDSNNIIENIKTIVIKTNNFEYFNVLIEILKKEFFLTDPRFKVNLHYCPNGKDSFYVAEILNQSKTMYLIEFGNGIIGVFSSISLKRIGLDYLSLLVKGFINYTEKVGKRKVLWTYIKDQYDSGRLNEVSDKKIIIYTGVNHQKKINGDNKKNPKEALKTATRKTASIIFETRIKRILT</sequence>
<dbReference type="EMBL" id="JPRI01000001">
    <property type="protein sequence ID" value="KFF28162.1"/>
    <property type="molecule type" value="Genomic_DNA"/>
</dbReference>
<evidence type="ECO:0000256" key="1">
    <source>
        <dbReference type="SAM" id="MobiDB-lite"/>
    </source>
</evidence>
<protein>
    <submittedName>
        <fullName evidence="2">Uncharacterized protein</fullName>
    </submittedName>
</protein>
<comment type="caution">
    <text evidence="2">The sequence shown here is derived from an EMBL/GenBank/DDBJ whole genome shotgun (WGS) entry which is preliminary data.</text>
</comment>
<proteinExistence type="predicted"/>
<organism evidence="2 3">
    <name type="scientific">Chryseobacterium vrystaatense</name>
    <dbReference type="NCBI Taxonomy" id="307480"/>
    <lineage>
        <taxon>Bacteria</taxon>
        <taxon>Pseudomonadati</taxon>
        <taxon>Bacteroidota</taxon>
        <taxon>Flavobacteriia</taxon>
        <taxon>Flavobacteriales</taxon>
        <taxon>Weeksellaceae</taxon>
        <taxon>Chryseobacterium group</taxon>
        <taxon>Chryseobacterium</taxon>
    </lineage>
</organism>
<keyword evidence="3" id="KW-1185">Reference proteome</keyword>
<feature type="region of interest" description="Disordered" evidence="1">
    <location>
        <begin position="303"/>
        <end position="324"/>
    </location>
</feature>
<dbReference type="RefSeq" id="WP_034739459.1">
    <property type="nucleotide sequence ID" value="NZ_JPRI01000001.1"/>
</dbReference>
<evidence type="ECO:0000313" key="3">
    <source>
        <dbReference type="Proteomes" id="UP000028719"/>
    </source>
</evidence>
<accession>A0ABR4USB0</accession>